<dbReference type="InterPro" id="IPR003859">
    <property type="entry name" value="Galactosyl_T"/>
</dbReference>
<organism evidence="14 15">
    <name type="scientific">Clunio marinus</name>
    <dbReference type="NCBI Taxonomy" id="568069"/>
    <lineage>
        <taxon>Eukaryota</taxon>
        <taxon>Metazoa</taxon>
        <taxon>Ecdysozoa</taxon>
        <taxon>Arthropoda</taxon>
        <taxon>Hexapoda</taxon>
        <taxon>Insecta</taxon>
        <taxon>Pterygota</taxon>
        <taxon>Neoptera</taxon>
        <taxon>Endopterygota</taxon>
        <taxon>Diptera</taxon>
        <taxon>Nematocera</taxon>
        <taxon>Chironomoidea</taxon>
        <taxon>Chironomidae</taxon>
        <taxon>Clunio</taxon>
    </lineage>
</organism>
<comment type="subcellular location">
    <subcellularLocation>
        <location evidence="1 11">Membrane</location>
        <topology evidence="1 11">Single-pass type II membrane protein</topology>
    </subcellularLocation>
</comment>
<dbReference type="InterPro" id="IPR027995">
    <property type="entry name" value="Galactosyl_T_N"/>
</dbReference>
<keyword evidence="6" id="KW-0812">Transmembrane</keyword>
<dbReference type="Gene3D" id="3.90.550.10">
    <property type="entry name" value="Spore Coat Polysaccharide Biosynthesis Protein SpsA, Chain A"/>
    <property type="match status" value="1"/>
</dbReference>
<keyword evidence="9" id="KW-0472">Membrane</keyword>
<feature type="domain" description="Galactosyltransferase N-terminal" evidence="13">
    <location>
        <begin position="202"/>
        <end position="335"/>
    </location>
</feature>
<keyword evidence="4 11" id="KW-0328">Glycosyltransferase</keyword>
<dbReference type="AlphaFoldDB" id="A0A1J1HMC0"/>
<keyword evidence="10 11" id="KW-0325">Glycoprotein</keyword>
<dbReference type="GO" id="GO:0033842">
    <property type="term" value="F:N-acetyl-beta-glucosaminyl-derivative 4-beta-N-acetylgalactosaminyltransferase activity"/>
    <property type="evidence" value="ECO:0007669"/>
    <property type="project" value="TreeGrafter"/>
</dbReference>
<reference evidence="14 15" key="1">
    <citation type="submission" date="2015-04" db="EMBL/GenBank/DDBJ databases">
        <authorList>
            <person name="Syromyatnikov M.Y."/>
            <person name="Popov V.N."/>
        </authorList>
    </citation>
    <scope>NUCLEOTIDE SEQUENCE [LARGE SCALE GENOMIC DNA]</scope>
</reference>
<dbReference type="GO" id="GO:0016020">
    <property type="term" value="C:membrane"/>
    <property type="evidence" value="ECO:0007669"/>
    <property type="project" value="UniProtKB-SubCell"/>
</dbReference>
<evidence type="ECO:0000256" key="8">
    <source>
        <dbReference type="ARBA" id="ARBA00022989"/>
    </source>
</evidence>
<dbReference type="EMBL" id="CVRI01000011">
    <property type="protein sequence ID" value="CRK89216.1"/>
    <property type="molecule type" value="Genomic_DNA"/>
</dbReference>
<comment type="pathway">
    <text evidence="2 11">Protein modification; protein glycosylation.</text>
</comment>
<evidence type="ECO:0000256" key="3">
    <source>
        <dbReference type="ARBA" id="ARBA00005735"/>
    </source>
</evidence>
<evidence type="ECO:0000256" key="5">
    <source>
        <dbReference type="ARBA" id="ARBA00022679"/>
    </source>
</evidence>
<evidence type="ECO:0000256" key="10">
    <source>
        <dbReference type="ARBA" id="ARBA00023180"/>
    </source>
</evidence>
<dbReference type="GO" id="GO:0005794">
    <property type="term" value="C:Golgi apparatus"/>
    <property type="evidence" value="ECO:0007669"/>
    <property type="project" value="TreeGrafter"/>
</dbReference>
<comment type="cofactor">
    <cofactor evidence="11">
        <name>Mn(2+)</name>
        <dbReference type="ChEBI" id="CHEBI:29035"/>
    </cofactor>
</comment>
<comment type="function">
    <text evidence="11">Catalyzes the transfer of galactose onto proteins or lipids.</text>
</comment>
<keyword evidence="15" id="KW-1185">Reference proteome</keyword>
<evidence type="ECO:0000259" key="13">
    <source>
        <dbReference type="Pfam" id="PF13733"/>
    </source>
</evidence>
<dbReference type="Pfam" id="PF02709">
    <property type="entry name" value="Glyco_transf_7C"/>
    <property type="match status" value="1"/>
</dbReference>
<dbReference type="PRINTS" id="PR02050">
    <property type="entry name" value="B14GALTRFASE"/>
</dbReference>
<dbReference type="PANTHER" id="PTHR19300:SF57">
    <property type="entry name" value="BETA-1,4-N-ACETYLGALACTOSAMINYLTRANSFERASE"/>
    <property type="match status" value="1"/>
</dbReference>
<evidence type="ECO:0000256" key="2">
    <source>
        <dbReference type="ARBA" id="ARBA00004922"/>
    </source>
</evidence>
<proteinExistence type="inferred from homology"/>
<evidence type="ECO:0000256" key="4">
    <source>
        <dbReference type="ARBA" id="ARBA00022676"/>
    </source>
</evidence>
<evidence type="ECO:0000256" key="6">
    <source>
        <dbReference type="ARBA" id="ARBA00022692"/>
    </source>
</evidence>
<keyword evidence="8" id="KW-1133">Transmembrane helix</keyword>
<sequence length="470" mass="53378">MAFHLSRTLAIKAALVAGLLLIFFNLIGLRLEIKFDKSPINSAHTSVPLQWPKRTHTNFHHAHVTSPTTKQTPIETLDGNQNLTTATNLTTDNNVASNNLNKSTTNVESAKDILYSENGDIKFNILNRHIDEAVDLVNNNNSRSNISRVATTTTNVALEMHHKVKHKKPIVKKTKYQDFDASLVKDEGILNSIMKVFGLNQCPVTPPDLVGPIDVDTSPEYIEHVEQRLTGKISPGGRYKPSECRARDRVAIVVPYRDRKQHLPILFKNLHPFLMKQQIDYGIFLIEQSIDGSFNRAKLMNVGFVEALKLYEWDCFVFHDVDLLPMDDRNLYTCPDQPRHMSVAVDTFGFKLPYSSIFGGVSSMTTKQFKAVNGFSNSFWGWGGEDDDLSRRLKHVGYHIARYPVNIARYTMLTHKKEKANPKRYEKLVTGANRFNTDGLNSLKYKLLSVELRPLYTWIYVEITPETVSS</sequence>
<gene>
    <name evidence="14" type="primary">putative Beta-1</name>
    <name evidence="14" type="ORF">CLUMA_CG002975</name>
</gene>
<keyword evidence="7 11" id="KW-0735">Signal-anchor</keyword>
<dbReference type="Pfam" id="PF13733">
    <property type="entry name" value="Glyco_transf_7N"/>
    <property type="match status" value="1"/>
</dbReference>
<keyword evidence="11" id="KW-0479">Metal-binding</keyword>
<dbReference type="InterPro" id="IPR027791">
    <property type="entry name" value="Galactosyl_T_C"/>
</dbReference>
<dbReference type="OrthoDB" id="10038994at2759"/>
<keyword evidence="5 11" id="KW-0808">Transferase</keyword>
<evidence type="ECO:0000313" key="15">
    <source>
        <dbReference type="Proteomes" id="UP000183832"/>
    </source>
</evidence>
<dbReference type="CDD" id="cd00899">
    <property type="entry name" value="b4GalT"/>
    <property type="match status" value="1"/>
</dbReference>
<comment type="similarity">
    <text evidence="3 11">Belongs to the glycosyltransferase 7 family.</text>
</comment>
<dbReference type="SUPFAM" id="SSF53448">
    <property type="entry name" value="Nucleotide-diphospho-sugar transferases"/>
    <property type="match status" value="1"/>
</dbReference>
<evidence type="ECO:0000313" key="14">
    <source>
        <dbReference type="EMBL" id="CRK89216.1"/>
    </source>
</evidence>
<dbReference type="GO" id="GO:0046872">
    <property type="term" value="F:metal ion binding"/>
    <property type="evidence" value="ECO:0007669"/>
    <property type="project" value="UniProtKB-UniRule"/>
</dbReference>
<dbReference type="GO" id="GO:0006688">
    <property type="term" value="P:glycosphingolipid biosynthetic process"/>
    <property type="evidence" value="ECO:0007669"/>
    <property type="project" value="TreeGrafter"/>
</dbReference>
<dbReference type="UniPathway" id="UPA00378"/>
<dbReference type="Proteomes" id="UP000183832">
    <property type="component" value="Unassembled WGS sequence"/>
</dbReference>
<keyword evidence="11" id="KW-0464">Manganese</keyword>
<evidence type="ECO:0000256" key="9">
    <source>
        <dbReference type="ARBA" id="ARBA00023136"/>
    </source>
</evidence>
<accession>A0A1J1HMC0</accession>
<dbReference type="EC" id="2.4.1.-" evidence="11"/>
<dbReference type="GO" id="GO:0005975">
    <property type="term" value="P:carbohydrate metabolic process"/>
    <property type="evidence" value="ECO:0007669"/>
    <property type="project" value="InterPro"/>
</dbReference>
<protein>
    <recommendedName>
        <fullName evidence="11">Beta-1,4-N-acetylgalactosaminyltransferase</fullName>
        <ecNumber evidence="11">2.4.1.-</ecNumber>
    </recommendedName>
    <alternativeName>
        <fullName evidence="11">Beta-4-GalNAcT</fullName>
    </alternativeName>
</protein>
<evidence type="ECO:0000256" key="1">
    <source>
        <dbReference type="ARBA" id="ARBA00004606"/>
    </source>
</evidence>
<evidence type="ECO:0000256" key="11">
    <source>
        <dbReference type="RuleBase" id="RU368121"/>
    </source>
</evidence>
<dbReference type="STRING" id="568069.A0A1J1HMC0"/>
<dbReference type="GO" id="GO:0008378">
    <property type="term" value="F:galactosyltransferase activity"/>
    <property type="evidence" value="ECO:0007669"/>
    <property type="project" value="TreeGrafter"/>
</dbReference>
<feature type="domain" description="Galactosyltransferase C-terminal" evidence="12">
    <location>
        <begin position="339"/>
        <end position="416"/>
    </location>
</feature>
<evidence type="ECO:0000259" key="12">
    <source>
        <dbReference type="Pfam" id="PF02709"/>
    </source>
</evidence>
<dbReference type="PANTHER" id="PTHR19300">
    <property type="entry name" value="BETA-1,4-GALACTOSYLTRANSFERASE"/>
    <property type="match status" value="1"/>
</dbReference>
<dbReference type="InterPro" id="IPR029044">
    <property type="entry name" value="Nucleotide-diphossugar_trans"/>
</dbReference>
<evidence type="ECO:0000256" key="7">
    <source>
        <dbReference type="ARBA" id="ARBA00022968"/>
    </source>
</evidence>
<name>A0A1J1HMC0_9DIPT</name>